<keyword evidence="2" id="KW-1185">Reference proteome</keyword>
<protein>
    <submittedName>
        <fullName evidence="1">Uncharacterized protein</fullName>
    </submittedName>
</protein>
<evidence type="ECO:0000313" key="2">
    <source>
        <dbReference type="Proteomes" id="UP000308528"/>
    </source>
</evidence>
<dbReference type="EMBL" id="SRSF01000002">
    <property type="protein sequence ID" value="THH40590.1"/>
    <property type="molecule type" value="Genomic_DNA"/>
</dbReference>
<comment type="caution">
    <text evidence="1">The sequence shown here is derived from an EMBL/GenBank/DDBJ whole genome shotgun (WGS) entry which is preliminary data.</text>
</comment>
<sequence>MNSPKFPPRREGSHHDTVSMYCHDGPADGAYRLAVSRLLKVNEWGSLHKAIRTDFRLCDGRGDTLDRAPRPGDYIRIDLPGPGSPSGGGYDWVRITGVEEVEGEAPYASMTVEPCPDPRGDEEAVAHFYARGASNTFVIRKVGQCVQAEVHGRNERPNNSDPAMLDRVRNEAVALAGKVGLGKIQWQDWAAGVVSVIEPEAEG</sequence>
<reference evidence="1 2" key="1">
    <citation type="submission" date="2019-04" db="EMBL/GenBank/DDBJ databases">
        <title>Lewinella litorea sp. nov., isolated from a marine sand.</title>
        <authorList>
            <person name="Yoon J.-H."/>
        </authorList>
    </citation>
    <scope>NUCLEOTIDE SEQUENCE [LARGE SCALE GENOMIC DNA]</scope>
    <source>
        <strain evidence="1 2">HSMS-39</strain>
    </source>
</reference>
<dbReference type="RefSeq" id="WP_136457999.1">
    <property type="nucleotide sequence ID" value="NZ_SRSF01000002.1"/>
</dbReference>
<dbReference type="OrthoDB" id="947646at2"/>
<name>A0A4S4NWE3_9BACT</name>
<organism evidence="1 2">
    <name type="scientific">Neolewinella litorea</name>
    <dbReference type="NCBI Taxonomy" id="2562452"/>
    <lineage>
        <taxon>Bacteria</taxon>
        <taxon>Pseudomonadati</taxon>
        <taxon>Bacteroidota</taxon>
        <taxon>Saprospiria</taxon>
        <taxon>Saprospirales</taxon>
        <taxon>Lewinellaceae</taxon>
        <taxon>Neolewinella</taxon>
    </lineage>
</organism>
<accession>A0A4S4NWE3</accession>
<dbReference type="Proteomes" id="UP000308528">
    <property type="component" value="Unassembled WGS sequence"/>
</dbReference>
<dbReference type="AlphaFoldDB" id="A0A4S4NWE3"/>
<evidence type="ECO:0000313" key="1">
    <source>
        <dbReference type="EMBL" id="THH40590.1"/>
    </source>
</evidence>
<gene>
    <name evidence="1" type="ORF">E4021_07615</name>
</gene>
<proteinExistence type="predicted"/>